<evidence type="ECO:0000256" key="2">
    <source>
        <dbReference type="ARBA" id="ARBA00022475"/>
    </source>
</evidence>
<keyword evidence="8" id="KW-0175">Coiled coil</keyword>
<dbReference type="InterPro" id="IPR050640">
    <property type="entry name" value="Bact_2-comp_sensor_kinase"/>
</dbReference>
<keyword evidence="11" id="KW-0418">Kinase</keyword>
<dbReference type="Pfam" id="PF02743">
    <property type="entry name" value="dCache_1"/>
    <property type="match status" value="1"/>
</dbReference>
<evidence type="ECO:0000256" key="3">
    <source>
        <dbReference type="ARBA" id="ARBA00022553"/>
    </source>
</evidence>
<dbReference type="InterPro" id="IPR010559">
    <property type="entry name" value="Sig_transdc_His_kin_internal"/>
</dbReference>
<dbReference type="SMART" id="SM00304">
    <property type="entry name" value="HAMP"/>
    <property type="match status" value="1"/>
</dbReference>
<dbReference type="Pfam" id="PF00672">
    <property type="entry name" value="HAMP"/>
    <property type="match status" value="1"/>
</dbReference>
<comment type="caution">
    <text evidence="11">The sequence shown here is derived from an EMBL/GenBank/DDBJ whole genome shotgun (WGS) entry which is preliminary data.</text>
</comment>
<keyword evidence="5 9" id="KW-0812">Transmembrane</keyword>
<name>A0A927CIN3_9BACL</name>
<evidence type="ECO:0000256" key="4">
    <source>
        <dbReference type="ARBA" id="ARBA00022679"/>
    </source>
</evidence>
<dbReference type="InterPro" id="IPR036890">
    <property type="entry name" value="HATPase_C_sf"/>
</dbReference>
<accession>A0A927CIN3</accession>
<dbReference type="Pfam" id="PF06580">
    <property type="entry name" value="His_kinase"/>
    <property type="match status" value="1"/>
</dbReference>
<dbReference type="AlphaFoldDB" id="A0A927CIN3"/>
<evidence type="ECO:0000256" key="6">
    <source>
        <dbReference type="ARBA" id="ARBA00022989"/>
    </source>
</evidence>
<keyword evidence="7 9" id="KW-0472">Membrane</keyword>
<evidence type="ECO:0000256" key="7">
    <source>
        <dbReference type="ARBA" id="ARBA00023136"/>
    </source>
</evidence>
<dbReference type="RefSeq" id="WP_190857917.1">
    <property type="nucleotide sequence ID" value="NZ_JACXIY010000002.1"/>
</dbReference>
<protein>
    <submittedName>
        <fullName evidence="11">Sensor histidine kinase</fullName>
    </submittedName>
</protein>
<evidence type="ECO:0000313" key="11">
    <source>
        <dbReference type="EMBL" id="MBD2867397.1"/>
    </source>
</evidence>
<dbReference type="GO" id="GO:0000155">
    <property type="term" value="F:phosphorelay sensor kinase activity"/>
    <property type="evidence" value="ECO:0007669"/>
    <property type="project" value="InterPro"/>
</dbReference>
<keyword evidence="12" id="KW-1185">Reference proteome</keyword>
<dbReference type="PANTHER" id="PTHR34220:SF7">
    <property type="entry name" value="SENSOR HISTIDINE KINASE YPDA"/>
    <property type="match status" value="1"/>
</dbReference>
<evidence type="ECO:0000256" key="5">
    <source>
        <dbReference type="ARBA" id="ARBA00022692"/>
    </source>
</evidence>
<evidence type="ECO:0000256" key="1">
    <source>
        <dbReference type="ARBA" id="ARBA00004651"/>
    </source>
</evidence>
<dbReference type="Proteomes" id="UP000632125">
    <property type="component" value="Unassembled WGS sequence"/>
</dbReference>
<reference evidence="11" key="1">
    <citation type="submission" date="2020-09" db="EMBL/GenBank/DDBJ databases">
        <title>A novel bacterium of genus Paenibacillus, isolated from South China Sea.</title>
        <authorList>
            <person name="Huang H."/>
            <person name="Mo K."/>
            <person name="Hu Y."/>
        </authorList>
    </citation>
    <scope>NUCLEOTIDE SEQUENCE</scope>
    <source>
        <strain evidence="11">IB182493</strain>
    </source>
</reference>
<evidence type="ECO:0000256" key="8">
    <source>
        <dbReference type="SAM" id="Coils"/>
    </source>
</evidence>
<feature type="transmembrane region" description="Helical" evidence="9">
    <location>
        <begin position="306"/>
        <end position="326"/>
    </location>
</feature>
<keyword evidence="2" id="KW-1003">Cell membrane</keyword>
<dbReference type="Gene3D" id="6.10.340.10">
    <property type="match status" value="1"/>
</dbReference>
<dbReference type="InterPro" id="IPR003660">
    <property type="entry name" value="HAMP_dom"/>
</dbReference>
<proteinExistence type="predicted"/>
<dbReference type="PANTHER" id="PTHR34220">
    <property type="entry name" value="SENSOR HISTIDINE KINASE YPDA"/>
    <property type="match status" value="1"/>
</dbReference>
<feature type="coiled-coil region" evidence="8">
    <location>
        <begin position="48"/>
        <end position="79"/>
    </location>
</feature>
<dbReference type="Gene3D" id="3.30.565.10">
    <property type="entry name" value="Histidine kinase-like ATPase, C-terminal domain"/>
    <property type="match status" value="1"/>
</dbReference>
<dbReference type="GO" id="GO:0005886">
    <property type="term" value="C:plasma membrane"/>
    <property type="evidence" value="ECO:0007669"/>
    <property type="project" value="UniProtKB-SubCell"/>
</dbReference>
<dbReference type="CDD" id="cd06225">
    <property type="entry name" value="HAMP"/>
    <property type="match status" value="1"/>
</dbReference>
<dbReference type="InterPro" id="IPR033479">
    <property type="entry name" value="dCache_1"/>
</dbReference>
<gene>
    <name evidence="11" type="ORF">IDH41_02320</name>
</gene>
<dbReference type="CDD" id="cd18774">
    <property type="entry name" value="PDC2_HK_sensor"/>
    <property type="match status" value="1"/>
</dbReference>
<dbReference type="SUPFAM" id="SSF55874">
    <property type="entry name" value="ATPase domain of HSP90 chaperone/DNA topoisomerase II/histidine kinase"/>
    <property type="match status" value="1"/>
</dbReference>
<feature type="transmembrane region" description="Helical" evidence="9">
    <location>
        <begin position="16"/>
        <end position="36"/>
    </location>
</feature>
<dbReference type="EMBL" id="JACXIY010000002">
    <property type="protein sequence ID" value="MBD2867397.1"/>
    <property type="molecule type" value="Genomic_DNA"/>
</dbReference>
<comment type="subcellular location">
    <subcellularLocation>
        <location evidence="1">Cell membrane</location>
        <topology evidence="1">Multi-pass membrane protein</topology>
    </subcellularLocation>
</comment>
<keyword evidence="3" id="KW-0597">Phosphoprotein</keyword>
<dbReference type="Gene3D" id="3.30.450.20">
    <property type="entry name" value="PAS domain"/>
    <property type="match status" value="2"/>
</dbReference>
<organism evidence="11 12">
    <name type="scientific">Paenibacillus arenilitoris</name>
    <dbReference type="NCBI Taxonomy" id="2772299"/>
    <lineage>
        <taxon>Bacteria</taxon>
        <taxon>Bacillati</taxon>
        <taxon>Bacillota</taxon>
        <taxon>Bacilli</taxon>
        <taxon>Bacillales</taxon>
        <taxon>Paenibacillaceae</taxon>
        <taxon>Paenibacillus</taxon>
    </lineage>
</organism>
<dbReference type="SUPFAM" id="SSF158472">
    <property type="entry name" value="HAMP domain-like"/>
    <property type="match status" value="1"/>
</dbReference>
<dbReference type="PROSITE" id="PS50885">
    <property type="entry name" value="HAMP"/>
    <property type="match status" value="1"/>
</dbReference>
<feature type="domain" description="HAMP" evidence="10">
    <location>
        <begin position="327"/>
        <end position="379"/>
    </location>
</feature>
<evidence type="ECO:0000256" key="9">
    <source>
        <dbReference type="SAM" id="Phobius"/>
    </source>
</evidence>
<evidence type="ECO:0000313" key="12">
    <source>
        <dbReference type="Proteomes" id="UP000632125"/>
    </source>
</evidence>
<keyword evidence="4" id="KW-0808">Transferase</keyword>
<keyword evidence="6 9" id="KW-1133">Transmembrane helix</keyword>
<evidence type="ECO:0000259" key="10">
    <source>
        <dbReference type="PROSITE" id="PS50885"/>
    </source>
</evidence>
<sequence>MMKLKLIGQMNLQKKITLLLVLSIFIPLTLFGYLFYQRSIEFAADRTNKETNQLLQLVNQNVDRLLNEYEAQLNDIYENEDVILQLSEESRLPEAAKQLSSDSVNRFLRNFLRGKDDLDSIYLFSGDKLFFADFKGSDYYRAVFRKHPEWQQVVRAGDGRAVWIPTYELPTNRYTFAPTHYFSVGMQVKNVADVMQTLGSLYLNVKISALDRLAGEVRVSPRGTLLIVGADGQVIWNRNPEAYQESLKGIPFYEELMTRQKPFSLVKMKGEPYQMSFVRSAYNGWYYVSLIPQSDLSEQSKDLRQFLLVTIFAFGASFILLALWVSRFITKPIRQMAVAMKQIHKENVDLELPVASEDEIGLLNAAFNSMRRRINDLIHEVRVVSAKEKEAEVRALQAQINPHFVYNSLDTINWMAIERQQDDISSMIAALSDIMRYAIRPGEPWIALGEELKWAENYAYLQKMRFEERFDITFEVDPSLLPRKVPRLFLQPYLENSILHGMEQIESGGLIAVTASPDPETGGIRVVLTDNGAGIQEDELLDIRLRRTHGIGIYNLDDRLKLEYGSAYGVTIASEWRKGTVVTIVLPSIEPESKAGREH</sequence>